<evidence type="ECO:0000313" key="3">
    <source>
        <dbReference type="Proteomes" id="UP000757232"/>
    </source>
</evidence>
<dbReference type="Pfam" id="PF04199">
    <property type="entry name" value="Cyclase"/>
    <property type="match status" value="1"/>
</dbReference>
<dbReference type="SUPFAM" id="SSF102198">
    <property type="entry name" value="Putative cyclase"/>
    <property type="match status" value="1"/>
</dbReference>
<sequence>MEANSTSSDDIKMHIYDLSHKLDESTQVYPGDPTISCRKIATIKNDGYSVTSISLGSHSGTHIDAPCHFFEEGKPVDELDISALVGPAVVVDVSDKGPRERITWDDLVRRNIAELVNGHRILLIRTGWSIHWKTPLYLEHPFFDKQVAQKLIELGVRVFCVDTLNPDETLKDGTDGDFGVHETILGSGAMIVENLTNLDLLPSDHVHVSLVPLALTGTLSSD</sequence>
<dbReference type="GO" id="GO:0019441">
    <property type="term" value="P:L-tryptophan catabolic process to kynurenine"/>
    <property type="evidence" value="ECO:0007669"/>
    <property type="project" value="InterPro"/>
</dbReference>
<dbReference type="PANTHER" id="PTHR31118:SF12">
    <property type="entry name" value="CYCLASE-LIKE PROTEIN 2"/>
    <property type="match status" value="1"/>
</dbReference>
<dbReference type="GO" id="GO:0004061">
    <property type="term" value="F:arylformamidase activity"/>
    <property type="evidence" value="ECO:0007669"/>
    <property type="project" value="InterPro"/>
</dbReference>
<comment type="caution">
    <text evidence="2">The sequence shown here is derived from an EMBL/GenBank/DDBJ whole genome shotgun (WGS) entry which is preliminary data.</text>
</comment>
<proteinExistence type="inferred from homology"/>
<evidence type="ECO:0000313" key="2">
    <source>
        <dbReference type="EMBL" id="OCB85832.1"/>
    </source>
</evidence>
<dbReference type="Gene3D" id="3.50.30.50">
    <property type="entry name" value="Putative cyclase"/>
    <property type="match status" value="1"/>
</dbReference>
<dbReference type="InterPro" id="IPR007325">
    <property type="entry name" value="KFase/CYL"/>
</dbReference>
<dbReference type="InterPro" id="IPR037175">
    <property type="entry name" value="KFase_sf"/>
</dbReference>
<accession>A0A9Q5N0R4</accession>
<organism evidence="2 3">
    <name type="scientific">Sanghuangporus baumii</name>
    <name type="common">Phellinus baumii</name>
    <dbReference type="NCBI Taxonomy" id="108892"/>
    <lineage>
        <taxon>Eukaryota</taxon>
        <taxon>Fungi</taxon>
        <taxon>Dikarya</taxon>
        <taxon>Basidiomycota</taxon>
        <taxon>Agaricomycotina</taxon>
        <taxon>Agaricomycetes</taxon>
        <taxon>Hymenochaetales</taxon>
        <taxon>Hymenochaetaceae</taxon>
        <taxon>Sanghuangporus</taxon>
    </lineage>
</organism>
<reference evidence="2" key="1">
    <citation type="submission" date="2016-06" db="EMBL/GenBank/DDBJ databases">
        <title>Draft Genome sequence of the fungus Inonotus baumii.</title>
        <authorList>
            <person name="Zhu H."/>
            <person name="Lin W."/>
        </authorList>
    </citation>
    <scope>NUCLEOTIDE SEQUENCE</scope>
    <source>
        <strain evidence="2">821</strain>
    </source>
</reference>
<comment type="similarity">
    <text evidence="1">Belongs to the Cyclase 1 superfamily.</text>
</comment>
<dbReference type="PANTHER" id="PTHR31118">
    <property type="entry name" value="CYCLASE-LIKE PROTEIN 2"/>
    <property type="match status" value="1"/>
</dbReference>
<protein>
    <submittedName>
        <fullName evidence="2">Cyclase</fullName>
    </submittedName>
</protein>
<dbReference type="EMBL" id="LNZH02000207">
    <property type="protein sequence ID" value="OCB85832.1"/>
    <property type="molecule type" value="Genomic_DNA"/>
</dbReference>
<dbReference type="OrthoDB" id="7108654at2759"/>
<keyword evidence="3" id="KW-1185">Reference proteome</keyword>
<gene>
    <name evidence="2" type="ORF">A7U60_g7185</name>
</gene>
<dbReference type="AlphaFoldDB" id="A0A9Q5N0R4"/>
<dbReference type="Proteomes" id="UP000757232">
    <property type="component" value="Unassembled WGS sequence"/>
</dbReference>
<evidence type="ECO:0000256" key="1">
    <source>
        <dbReference type="ARBA" id="ARBA00007865"/>
    </source>
</evidence>
<name>A0A9Q5N0R4_SANBA</name>